<evidence type="ECO:0000256" key="5">
    <source>
        <dbReference type="ARBA" id="ARBA00023004"/>
    </source>
</evidence>
<dbReference type="GO" id="GO:0042597">
    <property type="term" value="C:periplasmic space"/>
    <property type="evidence" value="ECO:0007669"/>
    <property type="project" value="InterPro"/>
</dbReference>
<keyword evidence="4" id="KW-0249">Electron transport</keyword>
<evidence type="ECO:0000256" key="1">
    <source>
        <dbReference type="ARBA" id="ARBA00022448"/>
    </source>
</evidence>
<evidence type="ECO:0000256" key="8">
    <source>
        <dbReference type="SAM" id="SignalP"/>
    </source>
</evidence>
<evidence type="ECO:0000256" key="7">
    <source>
        <dbReference type="PIRSR" id="PIRSR000027-2"/>
    </source>
</evidence>
<feature type="binding site" description="axial binding residue" evidence="6">
    <location>
        <position position="144"/>
    </location>
    <ligand>
        <name>heme c</name>
        <dbReference type="ChEBI" id="CHEBI:61717"/>
    </ligand>
    <ligandPart>
        <name>Fe</name>
        <dbReference type="ChEBI" id="CHEBI:18248"/>
    </ligandPart>
</feature>
<dbReference type="EMBL" id="SPKJ01000036">
    <property type="protein sequence ID" value="MYZ48388.1"/>
    <property type="molecule type" value="Genomic_DNA"/>
</dbReference>
<evidence type="ECO:0000256" key="3">
    <source>
        <dbReference type="ARBA" id="ARBA00022723"/>
    </source>
</evidence>
<evidence type="ECO:0000313" key="9">
    <source>
        <dbReference type="EMBL" id="MYZ48388.1"/>
    </source>
</evidence>
<sequence length="151" mass="15986">MKRPVLLAAAFSLVAMSASAVALEDPIKTRQTLMDANGAAAGLGGGIMKGEIPFNPVAAASVLQTMRAVAVSFGDYFPEGSEMGDTKADPKIWTDSANWQAALAKFQQDTEAALATLPKEVGSYTLDQFKGAFGQVAQNCRNCHQNFRISN</sequence>
<dbReference type="PROSITE" id="PS51009">
    <property type="entry name" value="CYTCII"/>
    <property type="match status" value="1"/>
</dbReference>
<keyword evidence="5 6" id="KW-0408">Iron</keyword>
<dbReference type="GO" id="GO:0009055">
    <property type="term" value="F:electron transfer activity"/>
    <property type="evidence" value="ECO:0007669"/>
    <property type="project" value="InterPro"/>
</dbReference>
<feature type="chain" id="PRO_5037201705" evidence="8">
    <location>
        <begin position="23"/>
        <end position="151"/>
    </location>
</feature>
<dbReference type="GO" id="GO:0020037">
    <property type="term" value="F:heme binding"/>
    <property type="evidence" value="ECO:0007669"/>
    <property type="project" value="InterPro"/>
</dbReference>
<dbReference type="SUPFAM" id="SSF47175">
    <property type="entry name" value="Cytochromes"/>
    <property type="match status" value="1"/>
</dbReference>
<name>A0A964T4N3_9HYPH</name>
<dbReference type="InterPro" id="IPR002321">
    <property type="entry name" value="Cyt_c_II"/>
</dbReference>
<keyword evidence="10" id="KW-1185">Reference proteome</keyword>
<dbReference type="OrthoDB" id="9811729at2"/>
<dbReference type="Pfam" id="PF01322">
    <property type="entry name" value="Cytochrom_C_2"/>
    <property type="match status" value="1"/>
</dbReference>
<comment type="PTM">
    <text evidence="7">Binds 1 heme group per subunit.</text>
</comment>
<keyword evidence="2 7" id="KW-0349">Heme</keyword>
<protein>
    <submittedName>
        <fullName evidence="9">Cytochrome c</fullName>
    </submittedName>
</protein>
<dbReference type="AlphaFoldDB" id="A0A964T4N3"/>
<dbReference type="RefSeq" id="WP_161140737.1">
    <property type="nucleotide sequence ID" value="NZ_SPKJ01000036.1"/>
</dbReference>
<feature type="binding site" description="covalent" evidence="7">
    <location>
        <position position="140"/>
    </location>
    <ligand>
        <name>heme c</name>
        <dbReference type="ChEBI" id="CHEBI:61717"/>
    </ligand>
</feature>
<dbReference type="PIRSF" id="PIRSF000027">
    <property type="entry name" value="Cytc_c_prime"/>
    <property type="match status" value="1"/>
</dbReference>
<dbReference type="Proteomes" id="UP000773614">
    <property type="component" value="Unassembled WGS sequence"/>
</dbReference>
<dbReference type="InterPro" id="IPR010980">
    <property type="entry name" value="Cyt_c/b562"/>
</dbReference>
<comment type="caution">
    <text evidence="9">The sequence shown here is derived from an EMBL/GenBank/DDBJ whole genome shotgun (WGS) entry which is preliminary data.</text>
</comment>
<keyword evidence="3 6" id="KW-0479">Metal-binding</keyword>
<dbReference type="InterPro" id="IPR012127">
    <property type="entry name" value="Cyt_c_prime"/>
</dbReference>
<evidence type="ECO:0000256" key="6">
    <source>
        <dbReference type="PIRSR" id="PIRSR000027-1"/>
    </source>
</evidence>
<evidence type="ECO:0000256" key="2">
    <source>
        <dbReference type="ARBA" id="ARBA00022617"/>
    </source>
</evidence>
<gene>
    <name evidence="9" type="ORF">E4O86_11785</name>
</gene>
<organism evidence="9 10">
    <name type="scientific">Propylenella binzhouense</name>
    <dbReference type="NCBI Taxonomy" id="2555902"/>
    <lineage>
        <taxon>Bacteria</taxon>
        <taxon>Pseudomonadati</taxon>
        <taxon>Pseudomonadota</taxon>
        <taxon>Alphaproteobacteria</taxon>
        <taxon>Hyphomicrobiales</taxon>
        <taxon>Propylenellaceae</taxon>
        <taxon>Propylenella</taxon>
    </lineage>
</organism>
<feature type="binding site" description="covalent" evidence="7">
    <location>
        <position position="143"/>
    </location>
    <ligand>
        <name>heme c</name>
        <dbReference type="ChEBI" id="CHEBI:61717"/>
    </ligand>
</feature>
<feature type="signal peptide" evidence="8">
    <location>
        <begin position="1"/>
        <end position="22"/>
    </location>
</feature>
<keyword evidence="8" id="KW-0732">Signal</keyword>
<proteinExistence type="predicted"/>
<reference evidence="9" key="1">
    <citation type="submission" date="2019-03" db="EMBL/GenBank/DDBJ databases">
        <title>Afifella sp. nov., isolated from activated sludge.</title>
        <authorList>
            <person name="Li Q."/>
            <person name="Liu Y."/>
        </authorList>
    </citation>
    <scope>NUCLEOTIDE SEQUENCE</scope>
    <source>
        <strain evidence="9">L72</strain>
    </source>
</reference>
<evidence type="ECO:0000313" key="10">
    <source>
        <dbReference type="Proteomes" id="UP000773614"/>
    </source>
</evidence>
<keyword evidence="1" id="KW-0813">Transport</keyword>
<dbReference type="Gene3D" id="1.20.120.10">
    <property type="entry name" value="Cytochrome c/b562"/>
    <property type="match status" value="1"/>
</dbReference>
<evidence type="ECO:0000256" key="4">
    <source>
        <dbReference type="ARBA" id="ARBA00022982"/>
    </source>
</evidence>
<dbReference type="GO" id="GO:0022900">
    <property type="term" value="P:electron transport chain"/>
    <property type="evidence" value="ECO:0007669"/>
    <property type="project" value="InterPro"/>
</dbReference>
<dbReference type="GO" id="GO:0005506">
    <property type="term" value="F:iron ion binding"/>
    <property type="evidence" value="ECO:0007669"/>
    <property type="project" value="InterPro"/>
</dbReference>
<accession>A0A964T4N3</accession>